<keyword evidence="7 10" id="KW-0119">Carbohydrate metabolism</keyword>
<dbReference type="GO" id="GO:0005980">
    <property type="term" value="P:glycogen catabolic process"/>
    <property type="evidence" value="ECO:0007669"/>
    <property type="project" value="TreeGrafter"/>
</dbReference>
<comment type="function">
    <text evidence="10">Allosteric enzyme that catalyzes the rate-limiting step in glycogen catabolism, the phosphorolytic cleavage of glycogen to produce glucose-1-phosphate, and plays a central role in maintaining cellular and organismal glucose homeostasis.</text>
</comment>
<dbReference type="InterPro" id="IPR035090">
    <property type="entry name" value="Pyridoxal_P_attach_site"/>
</dbReference>
<dbReference type="EMBL" id="QROY01000024">
    <property type="protein sequence ID" value="RHL64570.1"/>
    <property type="molecule type" value="Genomic_DNA"/>
</dbReference>
<dbReference type="CDD" id="cd04300">
    <property type="entry name" value="GT35_Glycogen_Phosphorylase"/>
    <property type="match status" value="1"/>
</dbReference>
<evidence type="ECO:0000256" key="5">
    <source>
        <dbReference type="ARBA" id="ARBA00022679"/>
    </source>
</evidence>
<accession>A0A415M7A9</accession>
<evidence type="ECO:0000256" key="3">
    <source>
        <dbReference type="ARBA" id="ARBA00006047"/>
    </source>
</evidence>
<keyword evidence="6 9" id="KW-0663">Pyridoxal phosphate</keyword>
<comment type="catalytic activity">
    <reaction evidence="1 10">
        <text>[(1-&gt;4)-alpha-D-glucosyl](n) + phosphate = [(1-&gt;4)-alpha-D-glucosyl](n-1) + alpha-D-glucose 1-phosphate</text>
        <dbReference type="Rhea" id="RHEA:41732"/>
        <dbReference type="Rhea" id="RHEA-COMP:9584"/>
        <dbReference type="Rhea" id="RHEA-COMP:9586"/>
        <dbReference type="ChEBI" id="CHEBI:15444"/>
        <dbReference type="ChEBI" id="CHEBI:43474"/>
        <dbReference type="ChEBI" id="CHEBI:58601"/>
        <dbReference type="EC" id="2.4.1.1"/>
    </reaction>
</comment>
<evidence type="ECO:0000313" key="12">
    <source>
        <dbReference type="EMBL" id="RHL64570.1"/>
    </source>
</evidence>
<evidence type="ECO:0000313" key="14">
    <source>
        <dbReference type="Proteomes" id="UP000285201"/>
    </source>
</evidence>
<evidence type="ECO:0000256" key="4">
    <source>
        <dbReference type="ARBA" id="ARBA00022676"/>
    </source>
</evidence>
<evidence type="ECO:0000256" key="2">
    <source>
        <dbReference type="ARBA" id="ARBA00001933"/>
    </source>
</evidence>
<dbReference type="FunFam" id="3.40.50.2000:FF:000149">
    <property type="entry name" value="Glycogen phosphorylase, muscle form"/>
    <property type="match status" value="1"/>
</dbReference>
<dbReference type="NCBIfam" id="TIGR02093">
    <property type="entry name" value="P_ylase"/>
    <property type="match status" value="1"/>
</dbReference>
<comment type="caution">
    <text evidence="12">The sequence shown here is derived from an EMBL/GenBank/DDBJ whole genome shotgun (WGS) entry which is preliminary data.</text>
</comment>
<name>A0A415M7A9_9FIRM</name>
<dbReference type="Proteomes" id="UP000285201">
    <property type="component" value="Unassembled WGS sequence"/>
</dbReference>
<dbReference type="GO" id="GO:0008184">
    <property type="term" value="F:glycogen phosphorylase activity"/>
    <property type="evidence" value="ECO:0007669"/>
    <property type="project" value="InterPro"/>
</dbReference>
<dbReference type="Proteomes" id="UP000284794">
    <property type="component" value="Unassembled WGS sequence"/>
</dbReference>
<dbReference type="InterPro" id="IPR011833">
    <property type="entry name" value="Glycg_phsphrylas"/>
</dbReference>
<evidence type="ECO:0000256" key="9">
    <source>
        <dbReference type="PIRSR" id="PIRSR000460-1"/>
    </source>
</evidence>
<gene>
    <name evidence="12" type="ORF">DW007_15710</name>
    <name evidence="11" type="ORF">DW811_13780</name>
</gene>
<dbReference type="SUPFAM" id="SSF53756">
    <property type="entry name" value="UDP-Glycosyltransferase/glycogen phosphorylase"/>
    <property type="match status" value="1"/>
</dbReference>
<keyword evidence="5 10" id="KW-0808">Transferase</keyword>
<proteinExistence type="inferred from homology"/>
<dbReference type="GO" id="GO:0005737">
    <property type="term" value="C:cytoplasm"/>
    <property type="evidence" value="ECO:0007669"/>
    <property type="project" value="TreeGrafter"/>
</dbReference>
<dbReference type="PIRSF" id="PIRSF000460">
    <property type="entry name" value="Pprylas_GlgP"/>
    <property type="match status" value="1"/>
</dbReference>
<comment type="function">
    <text evidence="8">Phosphorylase is an important allosteric enzyme in carbohydrate metabolism. Enzymes from different sources differ in their regulatory mechanisms and in their natural substrates. However, all known phosphorylases share catalytic and structural properties.</text>
</comment>
<dbReference type="PROSITE" id="PS00102">
    <property type="entry name" value="PHOSPHORYLASE"/>
    <property type="match status" value="1"/>
</dbReference>
<reference evidence="13 14" key="1">
    <citation type="submission" date="2018-08" db="EMBL/GenBank/DDBJ databases">
        <title>A genome reference for cultivated species of the human gut microbiota.</title>
        <authorList>
            <person name="Zou Y."/>
            <person name="Xue W."/>
            <person name="Luo G."/>
        </authorList>
    </citation>
    <scope>NUCLEOTIDE SEQUENCE [LARGE SCALE GENOMIC DNA]</scope>
    <source>
        <strain evidence="12 14">AF36-7BH</strain>
        <strain evidence="11 13">AM32-2AC</strain>
    </source>
</reference>
<evidence type="ECO:0000256" key="8">
    <source>
        <dbReference type="ARBA" id="ARBA00025174"/>
    </source>
</evidence>
<dbReference type="RefSeq" id="WP_118009960.1">
    <property type="nucleotide sequence ID" value="NZ_QRNK01000107.1"/>
</dbReference>
<dbReference type="Pfam" id="PF00343">
    <property type="entry name" value="Phosphorylase"/>
    <property type="match status" value="1"/>
</dbReference>
<comment type="similarity">
    <text evidence="3 10">Belongs to the glycogen phosphorylase family.</text>
</comment>
<protein>
    <recommendedName>
        <fullName evidence="10">Alpha-1,4 glucan phosphorylase</fullName>
        <ecNumber evidence="10">2.4.1.1</ecNumber>
    </recommendedName>
</protein>
<keyword evidence="4 10" id="KW-0328">Glycosyltransferase</keyword>
<dbReference type="PANTHER" id="PTHR11468">
    <property type="entry name" value="GLYCOGEN PHOSPHORYLASE"/>
    <property type="match status" value="1"/>
</dbReference>
<dbReference type="GO" id="GO:0030170">
    <property type="term" value="F:pyridoxal phosphate binding"/>
    <property type="evidence" value="ECO:0007669"/>
    <property type="project" value="InterPro"/>
</dbReference>
<evidence type="ECO:0000256" key="10">
    <source>
        <dbReference type="RuleBase" id="RU000587"/>
    </source>
</evidence>
<dbReference type="AlphaFoldDB" id="A0A415M7A9"/>
<evidence type="ECO:0000256" key="1">
    <source>
        <dbReference type="ARBA" id="ARBA00001275"/>
    </source>
</evidence>
<evidence type="ECO:0000313" key="11">
    <source>
        <dbReference type="EMBL" id="RHD04907.1"/>
    </source>
</evidence>
<evidence type="ECO:0000256" key="7">
    <source>
        <dbReference type="ARBA" id="ARBA00023277"/>
    </source>
</evidence>
<dbReference type="EMBL" id="QSIS01000026">
    <property type="protein sequence ID" value="RHD04907.1"/>
    <property type="molecule type" value="Genomic_DNA"/>
</dbReference>
<dbReference type="PANTHER" id="PTHR11468:SF3">
    <property type="entry name" value="GLYCOGEN PHOSPHORYLASE, LIVER FORM"/>
    <property type="match status" value="1"/>
</dbReference>
<feature type="modified residue" description="N6-(pyridoxal phosphate)lysine" evidence="9">
    <location>
        <position position="663"/>
    </location>
</feature>
<sequence>MATSLTQNFSKEEFKKNVISNCKSLYRKNIEEANQQEVFQAVSYAVKDIIIDKWIATHKQYEKDDPKMVYYMSMEFLMGRALGNNMINLCAYDEIKEALDELGLDINVIEDQEPDAALGNGGLGRLAACFMDSLATLEYPAYGCGIRYKYGMFKQEIKDGYQVEVPDNWLKDGNPFEIKRSEYRYEVKFGGYVRSYRDEKTGRDMFVQEDYRSVIAVPYDIPVLGYGNNTVNSLRIWDAEPVNTFNLNSFDKGDYQKAIEEENLAKNIVEVLYPNDNHYAGKELRLKQQYFFVSASVQRAVDRYKSMNNGDVKNLYKKVTFQLNDTHPTVAVAELMRILMDENGLEWDEAWDVTTKTVAYTNHTIMAEALEKWPIELFSRLLPRIYQIVEEINRRFVEEIKAKYPGDQEKVRKMAIIYDGQVKMANLAIVAGYSVNGVAKLHTEILKKQELRDFYEMMPEKFNNKTNGITQRRFLKHANPLLSDWITDKIGDGWVTDLSQLEKLMLYVDDPKAHQDFMQIKYKNKVRLAKYIKEHNGIDVDPNSIFDVQVKRLHEYKRQLLNILHVMYLYNQIKRNPDYDMVPRTFIFGAKAAAGYKIAKQTIKLINNVANVINNDASIKGKIKVVFIENYRVSNGEIIFAAADVSEQISTASKEASGTGNMKFMLNGAITLGTMDGANVEIVNEVGAENAQIFGLSSDEVIRFENEGGYDPMEIFNNDQEIRDVLMELINGKYSPEDTEMFRDIYNSLLNNDGGRRADTYFILKDFRSYAEAQRKIDERYRDTNGWAKTVMTNTAKAGKFSSDRTIEEYATEIWHLTKTPVEM</sequence>
<comment type="cofactor">
    <cofactor evidence="2 10">
        <name>pyridoxal 5'-phosphate</name>
        <dbReference type="ChEBI" id="CHEBI:597326"/>
    </cofactor>
</comment>
<evidence type="ECO:0000313" key="13">
    <source>
        <dbReference type="Proteomes" id="UP000284794"/>
    </source>
</evidence>
<dbReference type="Gene3D" id="3.40.50.2000">
    <property type="entry name" value="Glycogen Phosphorylase B"/>
    <property type="match status" value="2"/>
</dbReference>
<evidence type="ECO:0000256" key="6">
    <source>
        <dbReference type="ARBA" id="ARBA00022898"/>
    </source>
</evidence>
<organism evidence="12 14">
    <name type="scientific">Lachnospira eligens</name>
    <dbReference type="NCBI Taxonomy" id="39485"/>
    <lineage>
        <taxon>Bacteria</taxon>
        <taxon>Bacillati</taxon>
        <taxon>Bacillota</taxon>
        <taxon>Clostridia</taxon>
        <taxon>Lachnospirales</taxon>
        <taxon>Lachnospiraceae</taxon>
        <taxon>Lachnospira</taxon>
    </lineage>
</organism>
<dbReference type="EC" id="2.4.1.1" evidence="10"/>
<dbReference type="InterPro" id="IPR000811">
    <property type="entry name" value="Glyco_trans_35"/>
</dbReference>